<keyword evidence="2" id="KW-1185">Reference proteome</keyword>
<evidence type="ECO:0000313" key="2">
    <source>
        <dbReference type="Proteomes" id="UP001595993"/>
    </source>
</evidence>
<gene>
    <name evidence="1" type="ORF">ACFO9E_11365</name>
</gene>
<comment type="caution">
    <text evidence="1">The sequence shown here is derived from an EMBL/GenBank/DDBJ whole genome shotgun (WGS) entry which is preliminary data.</text>
</comment>
<evidence type="ECO:0000313" key="1">
    <source>
        <dbReference type="EMBL" id="MFC4608411.1"/>
    </source>
</evidence>
<organism evidence="1 2">
    <name type="scientific">Streptomyces maoxianensis</name>
    <dbReference type="NCBI Taxonomy" id="1459942"/>
    <lineage>
        <taxon>Bacteria</taxon>
        <taxon>Bacillati</taxon>
        <taxon>Actinomycetota</taxon>
        <taxon>Actinomycetes</taxon>
        <taxon>Kitasatosporales</taxon>
        <taxon>Streptomycetaceae</taxon>
        <taxon>Streptomyces</taxon>
    </lineage>
</organism>
<dbReference type="RefSeq" id="WP_381194734.1">
    <property type="nucleotide sequence ID" value="NZ_JBHSFE010000010.1"/>
</dbReference>
<dbReference type="EMBL" id="JBHSFE010000010">
    <property type="protein sequence ID" value="MFC4608411.1"/>
    <property type="molecule type" value="Genomic_DNA"/>
</dbReference>
<sequence length="55" mass="6099">MSSTPMVAVARAAFIEVDRANKYGAKIESKLPQFLAFYQHYHQAELPPHSLPGSP</sequence>
<reference evidence="2" key="1">
    <citation type="journal article" date="2019" name="Int. J. Syst. Evol. Microbiol.">
        <title>The Global Catalogue of Microorganisms (GCM) 10K type strain sequencing project: providing services to taxonomists for standard genome sequencing and annotation.</title>
        <authorList>
            <consortium name="The Broad Institute Genomics Platform"/>
            <consortium name="The Broad Institute Genome Sequencing Center for Infectious Disease"/>
            <person name="Wu L."/>
            <person name="Ma J."/>
        </authorList>
    </citation>
    <scope>NUCLEOTIDE SEQUENCE [LARGE SCALE GENOMIC DNA]</scope>
    <source>
        <strain evidence="2">CGMCC 4.7139</strain>
    </source>
</reference>
<dbReference type="Proteomes" id="UP001595993">
    <property type="component" value="Unassembled WGS sequence"/>
</dbReference>
<name>A0ABV9G251_9ACTN</name>
<accession>A0ABV9G251</accession>
<proteinExistence type="predicted"/>
<protein>
    <submittedName>
        <fullName evidence="1">Uncharacterized protein</fullName>
    </submittedName>
</protein>